<proteinExistence type="predicted"/>
<sequence length="75" mass="8357">MSIFINMSMICISKLLRANGGCLGDYYRRRTWEAAKCHGELLTELRPVDVRMGKPGTRHGVSLRSEYIGPVEGTG</sequence>
<protein>
    <submittedName>
        <fullName evidence="1">Uncharacterized protein</fullName>
    </submittedName>
</protein>
<accession>A0A381ZZJ0</accession>
<dbReference type="AlphaFoldDB" id="A0A381ZZJ0"/>
<evidence type="ECO:0000313" key="1">
    <source>
        <dbReference type="EMBL" id="SVA94549.1"/>
    </source>
</evidence>
<organism evidence="1">
    <name type="scientific">marine metagenome</name>
    <dbReference type="NCBI Taxonomy" id="408172"/>
    <lineage>
        <taxon>unclassified sequences</taxon>
        <taxon>metagenomes</taxon>
        <taxon>ecological metagenomes</taxon>
    </lineage>
</organism>
<reference evidence="1" key="1">
    <citation type="submission" date="2018-05" db="EMBL/GenBank/DDBJ databases">
        <authorList>
            <person name="Lanie J.A."/>
            <person name="Ng W.-L."/>
            <person name="Kazmierczak K.M."/>
            <person name="Andrzejewski T.M."/>
            <person name="Davidsen T.M."/>
            <person name="Wayne K.J."/>
            <person name="Tettelin H."/>
            <person name="Glass J.I."/>
            <person name="Rusch D."/>
            <person name="Podicherti R."/>
            <person name="Tsui H.-C.T."/>
            <person name="Winkler M.E."/>
        </authorList>
    </citation>
    <scope>NUCLEOTIDE SEQUENCE</scope>
</reference>
<name>A0A381ZZJ0_9ZZZZ</name>
<gene>
    <name evidence="1" type="ORF">METZ01_LOCUS147403</name>
</gene>
<dbReference type="EMBL" id="UINC01023257">
    <property type="protein sequence ID" value="SVA94549.1"/>
    <property type="molecule type" value="Genomic_DNA"/>
</dbReference>